<reference evidence="2 3" key="1">
    <citation type="submission" date="2019-02" db="EMBL/GenBank/DDBJ databases">
        <title>Genomic Encyclopedia of Archaeal and Bacterial Type Strains, Phase II (KMG-II): from individual species to whole genera.</title>
        <authorList>
            <person name="Goeker M."/>
        </authorList>
    </citation>
    <scope>NUCLEOTIDE SEQUENCE [LARGE SCALE GENOMIC DNA]</scope>
    <source>
        <strain evidence="2 3">DSM 18101</strain>
    </source>
</reference>
<evidence type="ECO:0000313" key="3">
    <source>
        <dbReference type="Proteomes" id="UP000292958"/>
    </source>
</evidence>
<keyword evidence="1" id="KW-0812">Transmembrane</keyword>
<keyword evidence="1" id="KW-1133">Transmembrane helix</keyword>
<organism evidence="2 3">
    <name type="scientific">Edaphobacter modestus</name>
    <dbReference type="NCBI Taxonomy" id="388466"/>
    <lineage>
        <taxon>Bacteria</taxon>
        <taxon>Pseudomonadati</taxon>
        <taxon>Acidobacteriota</taxon>
        <taxon>Terriglobia</taxon>
        <taxon>Terriglobales</taxon>
        <taxon>Acidobacteriaceae</taxon>
        <taxon>Edaphobacter</taxon>
    </lineage>
</organism>
<keyword evidence="1" id="KW-0472">Membrane</keyword>
<sequence length="463" mass="50246">MQSIEIAPDARKEAVRIGRSKHDADRVLQCVREIAESAAFRNSQRSGQFLIYIVEQAIAGNFDALKERLIGIELFGRSATYDTGEDAIVRVTASDVRKRLLQYYGQFGEAMEWRVTLPRGCYIPELIHSPQHDKPDTGGTFASTAIEEVPAVAETPQATTAALSHVEALTGRSPLKQGTLTLAIAVTCFASALLTFSGCWFWLGHTTSGSQAPPVWAGLLDPHQPLRIITSDPNIAEIQGLTGQRITVSDYANHRYIPDPSKVSPVSLVFANNILRGDKVAAVDASIVADVAATAQRYDTDVLVRTARAIQLSDLATDGNYVVIGSPLTNPWSSLYLANADFRFAREPSGREYIEDIKPETGEKPQYTPSALGFATGQSLAIVAYLRNPDHRGHVLVLAGLNGEGTEAAGQFAVDAHRMEEALRGCGYTSGREVGNVEILLQLNMMAGLPSHVVMLSCHQLQY</sequence>
<name>A0A4Q7YDP8_9BACT</name>
<gene>
    <name evidence="2" type="ORF">BDD14_5474</name>
</gene>
<evidence type="ECO:0000313" key="2">
    <source>
        <dbReference type="EMBL" id="RZU35427.1"/>
    </source>
</evidence>
<dbReference type="Proteomes" id="UP000292958">
    <property type="component" value="Unassembled WGS sequence"/>
</dbReference>
<protein>
    <submittedName>
        <fullName evidence="2">Uncharacterized protein</fullName>
    </submittedName>
</protein>
<dbReference type="OrthoDB" id="105275at2"/>
<dbReference type="EMBL" id="SHKW01000002">
    <property type="protein sequence ID" value="RZU35427.1"/>
    <property type="molecule type" value="Genomic_DNA"/>
</dbReference>
<feature type="transmembrane region" description="Helical" evidence="1">
    <location>
        <begin position="180"/>
        <end position="203"/>
    </location>
</feature>
<proteinExistence type="predicted"/>
<comment type="caution">
    <text evidence="2">The sequence shown here is derived from an EMBL/GenBank/DDBJ whole genome shotgun (WGS) entry which is preliminary data.</text>
</comment>
<keyword evidence="3" id="KW-1185">Reference proteome</keyword>
<dbReference type="RefSeq" id="WP_130423684.1">
    <property type="nucleotide sequence ID" value="NZ_SHKW01000002.1"/>
</dbReference>
<accession>A0A4Q7YDP8</accession>
<evidence type="ECO:0000256" key="1">
    <source>
        <dbReference type="SAM" id="Phobius"/>
    </source>
</evidence>
<dbReference type="AlphaFoldDB" id="A0A4Q7YDP8"/>